<accession>A0A9Q1FQ40</accession>
<sequence>MSHGSGSDPGPGEAPATSCLGWLGLDSRRTGPVMSSGLSLTPAFCMKQLCQSTVGASRAPSCTGKRSQPSPTQPLYCFSFPQNQGRDHRQPQALQEETGAGFSRSTGVSVAIFSARFSLGRERRLRSCDRSPLITVMFFPESAAPARICSSF</sequence>
<dbReference type="EMBL" id="JAINUF010000004">
    <property type="protein sequence ID" value="KAJ8363899.1"/>
    <property type="molecule type" value="Genomic_DNA"/>
</dbReference>
<protein>
    <submittedName>
        <fullName evidence="1">Uncharacterized protein</fullName>
    </submittedName>
</protein>
<keyword evidence="2" id="KW-1185">Reference proteome</keyword>
<name>A0A9Q1FQ40_SYNKA</name>
<evidence type="ECO:0000313" key="1">
    <source>
        <dbReference type="EMBL" id="KAJ8363899.1"/>
    </source>
</evidence>
<organism evidence="1 2">
    <name type="scientific">Synaphobranchus kaupii</name>
    <name type="common">Kaup's arrowtooth eel</name>
    <dbReference type="NCBI Taxonomy" id="118154"/>
    <lineage>
        <taxon>Eukaryota</taxon>
        <taxon>Metazoa</taxon>
        <taxon>Chordata</taxon>
        <taxon>Craniata</taxon>
        <taxon>Vertebrata</taxon>
        <taxon>Euteleostomi</taxon>
        <taxon>Actinopterygii</taxon>
        <taxon>Neopterygii</taxon>
        <taxon>Teleostei</taxon>
        <taxon>Anguilliformes</taxon>
        <taxon>Synaphobranchidae</taxon>
        <taxon>Synaphobranchus</taxon>
    </lineage>
</organism>
<evidence type="ECO:0000313" key="2">
    <source>
        <dbReference type="Proteomes" id="UP001152622"/>
    </source>
</evidence>
<dbReference type="AlphaFoldDB" id="A0A9Q1FQ40"/>
<reference evidence="1" key="1">
    <citation type="journal article" date="2023" name="Science">
        <title>Genome structures resolve the early diversification of teleost fishes.</title>
        <authorList>
            <person name="Parey E."/>
            <person name="Louis A."/>
            <person name="Montfort J."/>
            <person name="Bouchez O."/>
            <person name="Roques C."/>
            <person name="Iampietro C."/>
            <person name="Lluch J."/>
            <person name="Castinel A."/>
            <person name="Donnadieu C."/>
            <person name="Desvignes T."/>
            <person name="Floi Bucao C."/>
            <person name="Jouanno E."/>
            <person name="Wen M."/>
            <person name="Mejri S."/>
            <person name="Dirks R."/>
            <person name="Jansen H."/>
            <person name="Henkel C."/>
            <person name="Chen W.J."/>
            <person name="Zahm M."/>
            <person name="Cabau C."/>
            <person name="Klopp C."/>
            <person name="Thompson A.W."/>
            <person name="Robinson-Rechavi M."/>
            <person name="Braasch I."/>
            <person name="Lecointre G."/>
            <person name="Bobe J."/>
            <person name="Postlethwait J.H."/>
            <person name="Berthelot C."/>
            <person name="Roest Crollius H."/>
            <person name="Guiguen Y."/>
        </authorList>
    </citation>
    <scope>NUCLEOTIDE SEQUENCE</scope>
    <source>
        <strain evidence="1">WJC10195</strain>
    </source>
</reference>
<dbReference type="Proteomes" id="UP001152622">
    <property type="component" value="Chromosome 4"/>
</dbReference>
<gene>
    <name evidence="1" type="ORF">SKAU_G00127300</name>
</gene>
<proteinExistence type="predicted"/>
<comment type="caution">
    <text evidence="1">The sequence shown here is derived from an EMBL/GenBank/DDBJ whole genome shotgun (WGS) entry which is preliminary data.</text>
</comment>